<dbReference type="EMBL" id="BMAV01000648">
    <property type="protein sequence ID" value="GFY38089.1"/>
    <property type="molecule type" value="Genomic_DNA"/>
</dbReference>
<dbReference type="OrthoDB" id="7763962at2759"/>
<accession>A0A8X7BQ20</accession>
<name>A0A8X7BQ20_9ARAC</name>
<proteinExistence type="predicted"/>
<evidence type="ECO:0000313" key="1">
    <source>
        <dbReference type="EMBL" id="GFY38089.1"/>
    </source>
</evidence>
<protein>
    <submittedName>
        <fullName evidence="1">Uncharacterized protein</fullName>
    </submittedName>
</protein>
<reference evidence="1" key="1">
    <citation type="submission" date="2020-08" db="EMBL/GenBank/DDBJ databases">
        <title>Multicomponent nature underlies the extraordinary mechanical properties of spider dragline silk.</title>
        <authorList>
            <person name="Kono N."/>
            <person name="Nakamura H."/>
            <person name="Mori M."/>
            <person name="Yoshida Y."/>
            <person name="Ohtoshi R."/>
            <person name="Malay A.D."/>
            <person name="Moran D.A.P."/>
            <person name="Tomita M."/>
            <person name="Numata K."/>
            <person name="Arakawa K."/>
        </authorList>
    </citation>
    <scope>NUCLEOTIDE SEQUENCE</scope>
</reference>
<gene>
    <name evidence="1" type="ORF">TNIN_77761</name>
</gene>
<evidence type="ECO:0000313" key="2">
    <source>
        <dbReference type="Proteomes" id="UP000886998"/>
    </source>
</evidence>
<organism evidence="1 2">
    <name type="scientific">Trichonephila inaurata madagascariensis</name>
    <dbReference type="NCBI Taxonomy" id="2747483"/>
    <lineage>
        <taxon>Eukaryota</taxon>
        <taxon>Metazoa</taxon>
        <taxon>Ecdysozoa</taxon>
        <taxon>Arthropoda</taxon>
        <taxon>Chelicerata</taxon>
        <taxon>Arachnida</taxon>
        <taxon>Araneae</taxon>
        <taxon>Araneomorphae</taxon>
        <taxon>Entelegynae</taxon>
        <taxon>Araneoidea</taxon>
        <taxon>Nephilidae</taxon>
        <taxon>Trichonephila</taxon>
        <taxon>Trichonephila inaurata</taxon>
    </lineage>
</organism>
<comment type="caution">
    <text evidence="1">The sequence shown here is derived from an EMBL/GenBank/DDBJ whole genome shotgun (WGS) entry which is preliminary data.</text>
</comment>
<sequence length="204" mass="23230">MGKSVLTSEEFPTLLAQIEKCLNSKPFCPISSDLNDLTALTSIPSFIGSLLTIIAENDIQRWKLMEKGCKKKVEKEEGLKKVMCVNVSVLSTGSDEESRRTINNLRNRPTCHFEFQESGDVSSPQRKKKGVKINGNSTDGFKFVYHVESREPSLGAVGEIFFSPRLKLKCQLIWEFYMQLSKRRFELICYWQISESNDLFVTGD</sequence>
<keyword evidence="2" id="KW-1185">Reference proteome</keyword>
<dbReference type="AlphaFoldDB" id="A0A8X7BQ20"/>
<dbReference type="Proteomes" id="UP000886998">
    <property type="component" value="Unassembled WGS sequence"/>
</dbReference>